<evidence type="ECO:0000256" key="1">
    <source>
        <dbReference type="ARBA" id="ARBA00022801"/>
    </source>
</evidence>
<dbReference type="PANTHER" id="PTHR43283:SF11">
    <property type="entry name" value="BETA-LACTAMASE-RELATED DOMAIN-CONTAINING PROTEIN"/>
    <property type="match status" value="1"/>
</dbReference>
<dbReference type="Proteomes" id="UP000466586">
    <property type="component" value="Unassembled WGS sequence"/>
</dbReference>
<dbReference type="InterPro" id="IPR012338">
    <property type="entry name" value="Beta-lactam/transpept-like"/>
</dbReference>
<evidence type="ECO:0000259" key="3">
    <source>
        <dbReference type="Pfam" id="PF00144"/>
    </source>
</evidence>
<evidence type="ECO:0000313" key="5">
    <source>
        <dbReference type="Proteomes" id="UP000466586"/>
    </source>
</evidence>
<dbReference type="EMBL" id="WVHT01000005">
    <property type="protein sequence ID" value="MXV51786.1"/>
    <property type="molecule type" value="Genomic_DNA"/>
</dbReference>
<sequence>MLQKEIQSICLFISSFLFLFCSTACGQTHQQNEVWLQAEHQAELNTVVLNNQSGLLPLKSLEATQIASVGFGNVYQPVLDSILNKYEKVATYNGDSYRAAVNLNALFDDLKFGNTLIITLTDAVVNDQKLIDFLTEVQSRKKLAVIYFGNGQNLAKLDKITAPLIWCSLNTPQSVTIAAEAVFGGIKVNNKLQRTFSAHYASGVGFSIDKVRLKYTVPEAVGLNADDLNKIDNIAREAIAEHATPSAVVLVVKDGNVIFNKAYGSHTYESTTPTKITDIYDLASVTKVSATTPTVMQLYDENKLQLDSTLKYYLAQTRAIADKKDIKLREVMLHQAGFVPFIPFYEKLKPGDHSTDSSALYTTKVADGYFLRKNYYHDVMWPEMLHSKVLTRGKYVYSDLSMYFMKEIVEGITSEPLDQYALEHFYKPLGMQTAGFNPRTRFSKDQIVPTENDTYFRKKLLEGYVHDQGAAMVGGVSGHAGLFASANDLAILYQTYLNRGTYGGVQYFKPETIDMFTAKQSDVSRRGLGFDRWDPESTTGYPSKQATPKTYGHTGYTGTCVWVDPQYNLVYIFLSNRVYPKVTDQLSTLRIRPRIQDAIYDAIKKSTPVN</sequence>
<keyword evidence="1 4" id="KW-0378">Hydrolase</keyword>
<keyword evidence="5" id="KW-1185">Reference proteome</keyword>
<dbReference type="Gene3D" id="3.40.50.1700">
    <property type="entry name" value="Glycoside hydrolase family 3 C-terminal domain"/>
    <property type="match status" value="1"/>
</dbReference>
<dbReference type="InterPro" id="IPR036881">
    <property type="entry name" value="Glyco_hydro_3_C_sf"/>
</dbReference>
<accession>A0A7K1YB34</accession>
<dbReference type="GO" id="GO:0005975">
    <property type="term" value="P:carbohydrate metabolic process"/>
    <property type="evidence" value="ECO:0007669"/>
    <property type="project" value="InterPro"/>
</dbReference>
<dbReference type="SUPFAM" id="SSF56601">
    <property type="entry name" value="beta-lactamase/transpeptidase-like"/>
    <property type="match status" value="1"/>
</dbReference>
<dbReference type="GO" id="GO:0004553">
    <property type="term" value="F:hydrolase activity, hydrolyzing O-glycosyl compounds"/>
    <property type="evidence" value="ECO:0007669"/>
    <property type="project" value="InterPro"/>
</dbReference>
<dbReference type="Gene3D" id="3.40.710.10">
    <property type="entry name" value="DD-peptidase/beta-lactamase superfamily"/>
    <property type="match status" value="1"/>
</dbReference>
<protein>
    <submittedName>
        <fullName evidence="4">Serine hydrolase</fullName>
    </submittedName>
</protein>
<dbReference type="PANTHER" id="PTHR43283">
    <property type="entry name" value="BETA-LACTAMASE-RELATED"/>
    <property type="match status" value="1"/>
</dbReference>
<comment type="caution">
    <text evidence="4">The sequence shown here is derived from an EMBL/GenBank/DDBJ whole genome shotgun (WGS) entry which is preliminary data.</text>
</comment>
<dbReference type="Pfam" id="PF00144">
    <property type="entry name" value="Beta-lactamase"/>
    <property type="match status" value="1"/>
</dbReference>
<reference evidence="4 5" key="1">
    <citation type="submission" date="2019-11" db="EMBL/GenBank/DDBJ databases">
        <title>Pedobacter sp. HMF7647 Genome sequencing and assembly.</title>
        <authorList>
            <person name="Kang H."/>
            <person name="Kim H."/>
            <person name="Joh K."/>
        </authorList>
    </citation>
    <scope>NUCLEOTIDE SEQUENCE [LARGE SCALE GENOMIC DNA]</scope>
    <source>
        <strain evidence="4 5">HMF7647</strain>
    </source>
</reference>
<feature type="signal peptide" evidence="2">
    <location>
        <begin position="1"/>
        <end position="26"/>
    </location>
</feature>
<proteinExistence type="predicted"/>
<dbReference type="RefSeq" id="WP_160844962.1">
    <property type="nucleotide sequence ID" value="NZ_WVHT01000005.1"/>
</dbReference>
<gene>
    <name evidence="4" type="ORF">GS399_12445</name>
</gene>
<feature type="domain" description="Beta-lactamase-related" evidence="3">
    <location>
        <begin position="231"/>
        <end position="585"/>
    </location>
</feature>
<dbReference type="InterPro" id="IPR001466">
    <property type="entry name" value="Beta-lactam-related"/>
</dbReference>
<dbReference type="AlphaFoldDB" id="A0A7K1YB34"/>
<dbReference type="InterPro" id="IPR050789">
    <property type="entry name" value="Diverse_Enzym_Activities"/>
</dbReference>
<organism evidence="4 5">
    <name type="scientific">Hufsiella arboris</name>
    <dbReference type="NCBI Taxonomy" id="2695275"/>
    <lineage>
        <taxon>Bacteria</taxon>
        <taxon>Pseudomonadati</taxon>
        <taxon>Bacteroidota</taxon>
        <taxon>Sphingobacteriia</taxon>
        <taxon>Sphingobacteriales</taxon>
        <taxon>Sphingobacteriaceae</taxon>
        <taxon>Hufsiella</taxon>
    </lineage>
</organism>
<name>A0A7K1YB34_9SPHI</name>
<keyword evidence="2" id="KW-0732">Signal</keyword>
<evidence type="ECO:0000256" key="2">
    <source>
        <dbReference type="SAM" id="SignalP"/>
    </source>
</evidence>
<evidence type="ECO:0000313" key="4">
    <source>
        <dbReference type="EMBL" id="MXV51786.1"/>
    </source>
</evidence>
<feature type="chain" id="PRO_5029454324" evidence="2">
    <location>
        <begin position="27"/>
        <end position="610"/>
    </location>
</feature>